<gene>
    <name evidence="2" type="ORF">DC432_06590</name>
</gene>
<reference evidence="2 3" key="1">
    <citation type="submission" date="2018-04" db="EMBL/GenBank/DDBJ databases">
        <authorList>
            <person name="Go L.Y."/>
            <person name="Mitchell J.A."/>
        </authorList>
    </citation>
    <scope>NUCLEOTIDE SEQUENCE [LARGE SCALE GENOMIC DNA]</scope>
    <source>
        <strain evidence="2 3">TPD7010</strain>
    </source>
</reference>
<dbReference type="AlphaFoldDB" id="A0A2T7WPE0"/>
<evidence type="ECO:0000313" key="2">
    <source>
        <dbReference type="EMBL" id="PVE76097.1"/>
    </source>
</evidence>
<protein>
    <submittedName>
        <fullName evidence="2">Uncharacterized protein</fullName>
    </submittedName>
</protein>
<organism evidence="2 3">
    <name type="scientific">Microbacterium testaceum</name>
    <name type="common">Aureobacterium testaceum</name>
    <name type="synonym">Brevibacterium testaceum</name>
    <dbReference type="NCBI Taxonomy" id="2033"/>
    <lineage>
        <taxon>Bacteria</taxon>
        <taxon>Bacillati</taxon>
        <taxon>Actinomycetota</taxon>
        <taxon>Actinomycetes</taxon>
        <taxon>Micrococcales</taxon>
        <taxon>Microbacteriaceae</taxon>
        <taxon>Microbacterium</taxon>
    </lineage>
</organism>
<comment type="caution">
    <text evidence="2">The sequence shown here is derived from an EMBL/GenBank/DDBJ whole genome shotgun (WGS) entry which is preliminary data.</text>
</comment>
<dbReference type="RefSeq" id="WP_116537179.1">
    <property type="nucleotide sequence ID" value="NZ_QDFT01000011.1"/>
</dbReference>
<evidence type="ECO:0000313" key="3">
    <source>
        <dbReference type="Proteomes" id="UP000244649"/>
    </source>
</evidence>
<dbReference type="Proteomes" id="UP000244649">
    <property type="component" value="Unassembled WGS sequence"/>
</dbReference>
<evidence type="ECO:0000256" key="1">
    <source>
        <dbReference type="SAM" id="MobiDB-lite"/>
    </source>
</evidence>
<dbReference type="EMBL" id="QDFT01000011">
    <property type="protein sequence ID" value="PVE76097.1"/>
    <property type="molecule type" value="Genomic_DNA"/>
</dbReference>
<accession>A0A2T7WPE0</accession>
<name>A0A2T7WPE0_MICTE</name>
<proteinExistence type="predicted"/>
<sequence>MAIGDDAASEGYSLVPDTGEDGKVRYGARWINDTRDLIARLKKQFPRKITVSPTAPANPQVDDVWIKRV</sequence>
<feature type="region of interest" description="Disordered" evidence="1">
    <location>
        <begin position="1"/>
        <end position="21"/>
    </location>
</feature>